<accession>A0ABP0CDE5</accession>
<evidence type="ECO:0008006" key="5">
    <source>
        <dbReference type="Google" id="ProtNLM"/>
    </source>
</evidence>
<gene>
    <name evidence="3" type="ORF">SBRCBS47491_007465</name>
</gene>
<keyword evidence="4" id="KW-1185">Reference proteome</keyword>
<evidence type="ECO:0000256" key="2">
    <source>
        <dbReference type="SAM" id="MobiDB-lite"/>
    </source>
</evidence>
<name>A0ABP0CDE5_9PEZI</name>
<dbReference type="PANTHER" id="PTHR34861:SF8">
    <property type="entry name" value="CYCLASE"/>
    <property type="match status" value="1"/>
</dbReference>
<comment type="similarity">
    <text evidence="1">Belongs to the Cyclase 1 superfamily.</text>
</comment>
<feature type="region of interest" description="Disordered" evidence="2">
    <location>
        <begin position="1"/>
        <end position="48"/>
    </location>
</feature>
<organism evidence="3 4">
    <name type="scientific">Sporothrix bragantina</name>
    <dbReference type="NCBI Taxonomy" id="671064"/>
    <lineage>
        <taxon>Eukaryota</taxon>
        <taxon>Fungi</taxon>
        <taxon>Dikarya</taxon>
        <taxon>Ascomycota</taxon>
        <taxon>Pezizomycotina</taxon>
        <taxon>Sordariomycetes</taxon>
        <taxon>Sordariomycetidae</taxon>
        <taxon>Ophiostomatales</taxon>
        <taxon>Ophiostomataceae</taxon>
        <taxon>Sporothrix</taxon>
    </lineage>
</organism>
<evidence type="ECO:0000256" key="1">
    <source>
        <dbReference type="ARBA" id="ARBA00007865"/>
    </source>
</evidence>
<evidence type="ECO:0000313" key="3">
    <source>
        <dbReference type="EMBL" id="CAK7230080.1"/>
    </source>
</evidence>
<protein>
    <recommendedName>
        <fullName evidence="5">Cyclase</fullName>
    </recommendedName>
</protein>
<dbReference type="Gene3D" id="3.50.30.50">
    <property type="entry name" value="Putative cyclase"/>
    <property type="match status" value="1"/>
</dbReference>
<evidence type="ECO:0000313" key="4">
    <source>
        <dbReference type="Proteomes" id="UP001642406"/>
    </source>
</evidence>
<dbReference type="InterPro" id="IPR037175">
    <property type="entry name" value="KFase_sf"/>
</dbReference>
<dbReference type="Pfam" id="PF04199">
    <property type="entry name" value="Cyclase"/>
    <property type="match status" value="1"/>
</dbReference>
<dbReference type="EMBL" id="CAWUHC010000084">
    <property type="protein sequence ID" value="CAK7230080.1"/>
    <property type="molecule type" value="Genomic_DNA"/>
</dbReference>
<comment type="caution">
    <text evidence="3">The sequence shown here is derived from an EMBL/GenBank/DDBJ whole genome shotgun (WGS) entry which is preliminary data.</text>
</comment>
<dbReference type="PANTHER" id="PTHR34861">
    <property type="match status" value="1"/>
</dbReference>
<dbReference type="InterPro" id="IPR007325">
    <property type="entry name" value="KFase/CYL"/>
</dbReference>
<feature type="compositionally biased region" description="Low complexity" evidence="2">
    <location>
        <begin position="25"/>
        <end position="42"/>
    </location>
</feature>
<proteinExistence type="inferred from homology"/>
<sequence>MGSIHSAPDPASAVEVEVPAKQVQVETVPEPTLEATPAPAETSTKQPAEDVVIVEAADAEPASSEPAAVPAVAPAETFIVATAETPALTTVEVEAPVEAPAEVPVRTRVDDAVEAPAEAAVDPPVEVTAPEATSEPVEATETAVVAPAEKPVDLHALKYDELPDKRRVWPGAPGSREEGLGRLCLLTPDVVASAAASSIRTGQRVALNWDLTKLDIANFNRAPTQHHIMSLLGGAGFDDVYIFNPQQSSQWDGLRHFSSPYEGSSERLFYGGVTSGDIANRSNTRIGMQHWAQEGIVGRGVLLDYVEYARTHLPDLKYKALSDHAIPLSVLLDIARVQNVTFQRGDILFVRIGLTREWDDEMGPADKLAYAQSKNPQHAGVEGTEEMLRWIWDTGFAAVAGDAVSFEVYPPQKEYSRGEGQPTVPGVFMHEYLLPAWGVPVGELFDLEALSRMCIAQKRWTFFVTSSPLNMPGGVSSPPNCLAIF</sequence>
<dbReference type="Proteomes" id="UP001642406">
    <property type="component" value="Unassembled WGS sequence"/>
</dbReference>
<reference evidence="3 4" key="1">
    <citation type="submission" date="2024-01" db="EMBL/GenBank/DDBJ databases">
        <authorList>
            <person name="Allen C."/>
            <person name="Tagirdzhanova G."/>
        </authorList>
    </citation>
    <scope>NUCLEOTIDE SEQUENCE [LARGE SCALE GENOMIC DNA]</scope>
</reference>
<dbReference type="SUPFAM" id="SSF102198">
    <property type="entry name" value="Putative cyclase"/>
    <property type="match status" value="1"/>
</dbReference>